<dbReference type="Gene3D" id="1.10.3730.20">
    <property type="match status" value="1"/>
</dbReference>
<gene>
    <name evidence="7" type="ORF">SAMN05444276_102593</name>
</gene>
<dbReference type="SUPFAM" id="SSF103481">
    <property type="entry name" value="Multidrug resistance efflux transporter EmrE"/>
    <property type="match status" value="2"/>
</dbReference>
<feature type="transmembrane region" description="Helical" evidence="5">
    <location>
        <begin position="116"/>
        <end position="133"/>
    </location>
</feature>
<feature type="domain" description="EamA" evidence="6">
    <location>
        <begin position="141"/>
        <end position="283"/>
    </location>
</feature>
<keyword evidence="4 5" id="KW-0472">Membrane</keyword>
<feature type="transmembrane region" description="Helical" evidence="5">
    <location>
        <begin position="86"/>
        <end position="109"/>
    </location>
</feature>
<organism evidence="7 8">
    <name type="scientific">Paracoccus sanguinis</name>
    <dbReference type="NCBI Taxonomy" id="1545044"/>
    <lineage>
        <taxon>Bacteria</taxon>
        <taxon>Pseudomonadati</taxon>
        <taxon>Pseudomonadota</taxon>
        <taxon>Alphaproteobacteria</taxon>
        <taxon>Rhodobacterales</taxon>
        <taxon>Paracoccaceae</taxon>
        <taxon>Paracoccus</taxon>
    </lineage>
</organism>
<evidence type="ECO:0000256" key="1">
    <source>
        <dbReference type="ARBA" id="ARBA00004141"/>
    </source>
</evidence>
<dbReference type="GO" id="GO:0016020">
    <property type="term" value="C:membrane"/>
    <property type="evidence" value="ECO:0007669"/>
    <property type="project" value="UniProtKB-SubCell"/>
</dbReference>
<evidence type="ECO:0000313" key="7">
    <source>
        <dbReference type="EMBL" id="SDW94984.1"/>
    </source>
</evidence>
<dbReference type="InterPro" id="IPR037185">
    <property type="entry name" value="EmrE-like"/>
</dbReference>
<evidence type="ECO:0000313" key="8">
    <source>
        <dbReference type="Proteomes" id="UP000182944"/>
    </source>
</evidence>
<protein>
    <submittedName>
        <fullName evidence="7">Drug/metabolite transporter, DME family/O-acetylserine/cysteine efflux transporter</fullName>
    </submittedName>
</protein>
<sequence length="307" mass="31738">MTRGEMMLALLVPVLWGLNFPASVFILAHYPPMLGAAIRFLLIAVPTVLLVPRPGVGLGWLLGTGLGIGFFQFAFLYAGLAAGMPAGLASLVLQASAPLTVALAVVLLGERLTAPRVAGLALAMLGLAVIGTVRAQAVSWWPVALTMLAALSWAGGNICIRKAQAARPLHLALWMTVVPPLPLLALSALTEADRIGPALAGALTPAALPANLALAFSAFGASVVGFGVWNRLLTRHPAAVIAPWSMLVPVVGILSSWLILSETPRLVELAGGALILSGVLVINPPRGRVTRGSAASAAPRTSRRGRR</sequence>
<feature type="transmembrane region" description="Helical" evidence="5">
    <location>
        <begin position="266"/>
        <end position="283"/>
    </location>
</feature>
<keyword evidence="3 5" id="KW-1133">Transmembrane helix</keyword>
<feature type="transmembrane region" description="Helical" evidence="5">
    <location>
        <begin position="32"/>
        <end position="51"/>
    </location>
</feature>
<keyword evidence="8" id="KW-1185">Reference proteome</keyword>
<dbReference type="Proteomes" id="UP000182944">
    <property type="component" value="Unassembled WGS sequence"/>
</dbReference>
<comment type="subcellular location">
    <subcellularLocation>
        <location evidence="1">Membrane</location>
        <topology evidence="1">Multi-pass membrane protein</topology>
    </subcellularLocation>
</comment>
<keyword evidence="2 5" id="KW-0812">Transmembrane</keyword>
<dbReference type="RefSeq" id="WP_036730847.1">
    <property type="nucleotide sequence ID" value="NZ_FNNA01000002.1"/>
</dbReference>
<evidence type="ECO:0000259" key="6">
    <source>
        <dbReference type="Pfam" id="PF00892"/>
    </source>
</evidence>
<dbReference type="InterPro" id="IPR050638">
    <property type="entry name" value="AA-Vitamin_Transporters"/>
</dbReference>
<proteinExistence type="predicted"/>
<dbReference type="Pfam" id="PF00892">
    <property type="entry name" value="EamA"/>
    <property type="match status" value="2"/>
</dbReference>
<dbReference type="PANTHER" id="PTHR32322:SF9">
    <property type="entry name" value="AMINO-ACID METABOLITE EFFLUX PUMP-RELATED"/>
    <property type="match status" value="1"/>
</dbReference>
<evidence type="ECO:0000256" key="5">
    <source>
        <dbReference type="SAM" id="Phobius"/>
    </source>
</evidence>
<dbReference type="AlphaFoldDB" id="A0A1H2XR72"/>
<feature type="transmembrane region" description="Helical" evidence="5">
    <location>
        <begin position="58"/>
        <end position="80"/>
    </location>
</feature>
<dbReference type="InterPro" id="IPR000620">
    <property type="entry name" value="EamA_dom"/>
</dbReference>
<feature type="transmembrane region" description="Helical" evidence="5">
    <location>
        <begin position="171"/>
        <end position="190"/>
    </location>
</feature>
<evidence type="ECO:0000256" key="4">
    <source>
        <dbReference type="ARBA" id="ARBA00023136"/>
    </source>
</evidence>
<dbReference type="OrthoDB" id="7158585at2"/>
<feature type="transmembrane region" description="Helical" evidence="5">
    <location>
        <begin position="139"/>
        <end position="159"/>
    </location>
</feature>
<evidence type="ECO:0000256" key="3">
    <source>
        <dbReference type="ARBA" id="ARBA00022989"/>
    </source>
</evidence>
<name>A0A1H2XR72_9RHOB</name>
<accession>A0A1H2XR72</accession>
<dbReference type="EMBL" id="FNNA01000002">
    <property type="protein sequence ID" value="SDW94984.1"/>
    <property type="molecule type" value="Genomic_DNA"/>
</dbReference>
<feature type="transmembrane region" description="Helical" evidence="5">
    <location>
        <begin position="210"/>
        <end position="229"/>
    </location>
</feature>
<dbReference type="PANTHER" id="PTHR32322">
    <property type="entry name" value="INNER MEMBRANE TRANSPORTER"/>
    <property type="match status" value="1"/>
</dbReference>
<feature type="domain" description="EamA" evidence="6">
    <location>
        <begin position="6"/>
        <end position="131"/>
    </location>
</feature>
<evidence type="ECO:0000256" key="2">
    <source>
        <dbReference type="ARBA" id="ARBA00022692"/>
    </source>
</evidence>
<reference evidence="8" key="1">
    <citation type="submission" date="2016-10" db="EMBL/GenBank/DDBJ databases">
        <authorList>
            <person name="Varghese N."/>
            <person name="Submissions S."/>
        </authorList>
    </citation>
    <scope>NUCLEOTIDE SEQUENCE [LARGE SCALE GENOMIC DNA]</scope>
    <source>
        <strain evidence="8">DSM 29303</strain>
    </source>
</reference>
<feature type="transmembrane region" description="Helical" evidence="5">
    <location>
        <begin position="241"/>
        <end position="260"/>
    </location>
</feature>